<dbReference type="Proteomes" id="UP000824123">
    <property type="component" value="Unassembled WGS sequence"/>
</dbReference>
<dbReference type="EC" id="3.5.4.33" evidence="8"/>
<comment type="caution">
    <text evidence="10">The sequence shown here is derived from an EMBL/GenBank/DDBJ whole genome shotgun (WGS) entry which is preliminary data.</text>
</comment>
<dbReference type="FunFam" id="3.40.140.10:FF:000005">
    <property type="entry name" value="tRNA-specific adenosine deaminase"/>
    <property type="match status" value="1"/>
</dbReference>
<feature type="domain" description="CMP/dCMP-type deaminase" evidence="9">
    <location>
        <begin position="1"/>
        <end position="122"/>
    </location>
</feature>
<dbReference type="PANTHER" id="PTHR11079:SF202">
    <property type="entry name" value="TRNA-SPECIFIC ADENOSINE DEAMINASE"/>
    <property type="match status" value="1"/>
</dbReference>
<accession>A0A9D1LSL6</accession>
<dbReference type="PROSITE" id="PS51747">
    <property type="entry name" value="CYT_DCMP_DEAMINASES_2"/>
    <property type="match status" value="1"/>
</dbReference>
<keyword evidence="4 8" id="KW-0479">Metal-binding</keyword>
<proteinExistence type="inferred from homology"/>
<dbReference type="EMBL" id="DVNK01000051">
    <property type="protein sequence ID" value="HIU47294.1"/>
    <property type="molecule type" value="Genomic_DNA"/>
</dbReference>
<evidence type="ECO:0000256" key="1">
    <source>
        <dbReference type="ARBA" id="ARBA00010669"/>
    </source>
</evidence>
<evidence type="ECO:0000256" key="3">
    <source>
        <dbReference type="ARBA" id="ARBA00022694"/>
    </source>
</evidence>
<dbReference type="HAMAP" id="MF_00972">
    <property type="entry name" value="tRNA_aden_deaminase"/>
    <property type="match status" value="1"/>
</dbReference>
<reference evidence="10" key="1">
    <citation type="submission" date="2020-10" db="EMBL/GenBank/DDBJ databases">
        <authorList>
            <person name="Gilroy R."/>
        </authorList>
    </citation>
    <scope>NUCLEOTIDE SEQUENCE</scope>
    <source>
        <strain evidence="10">ChiSxjej2B14-8506</strain>
    </source>
</reference>
<dbReference type="Gene3D" id="3.40.140.10">
    <property type="entry name" value="Cytidine Deaminase, domain 2"/>
    <property type="match status" value="1"/>
</dbReference>
<reference evidence="10" key="2">
    <citation type="journal article" date="2021" name="PeerJ">
        <title>Extensive microbial diversity within the chicken gut microbiome revealed by metagenomics and culture.</title>
        <authorList>
            <person name="Gilroy R."/>
            <person name="Ravi A."/>
            <person name="Getino M."/>
            <person name="Pursley I."/>
            <person name="Horton D.L."/>
            <person name="Alikhan N.F."/>
            <person name="Baker D."/>
            <person name="Gharbi K."/>
            <person name="Hall N."/>
            <person name="Watson M."/>
            <person name="Adriaenssens E.M."/>
            <person name="Foster-Nyarko E."/>
            <person name="Jarju S."/>
            <person name="Secka A."/>
            <person name="Antonio M."/>
            <person name="Oren A."/>
            <person name="Chaudhuri R.R."/>
            <person name="La Ragione R."/>
            <person name="Hildebrand F."/>
            <person name="Pallen M.J."/>
        </authorList>
    </citation>
    <scope>NUCLEOTIDE SEQUENCE</scope>
    <source>
        <strain evidence="10">ChiSxjej2B14-8506</strain>
    </source>
</reference>
<keyword evidence="5 8" id="KW-0378">Hydrolase</keyword>
<keyword evidence="3 8" id="KW-0819">tRNA processing</keyword>
<evidence type="ECO:0000256" key="6">
    <source>
        <dbReference type="ARBA" id="ARBA00022833"/>
    </source>
</evidence>
<name>A0A9D1LSL6_9FIRM</name>
<evidence type="ECO:0000313" key="10">
    <source>
        <dbReference type="EMBL" id="HIU47294.1"/>
    </source>
</evidence>
<dbReference type="InterPro" id="IPR016193">
    <property type="entry name" value="Cytidine_deaminase-like"/>
</dbReference>
<evidence type="ECO:0000256" key="7">
    <source>
        <dbReference type="ARBA" id="ARBA00048045"/>
    </source>
</evidence>
<evidence type="ECO:0000313" key="11">
    <source>
        <dbReference type="Proteomes" id="UP000824123"/>
    </source>
</evidence>
<comment type="function">
    <text evidence="8">Catalyzes the deamination of adenosine to inosine at the wobble position 34 of tRNA(Arg2).</text>
</comment>
<comment type="cofactor">
    <cofactor evidence="8">
        <name>Zn(2+)</name>
        <dbReference type="ChEBI" id="CHEBI:29105"/>
    </cofactor>
    <text evidence="8">Binds 1 zinc ion per subunit.</text>
</comment>
<dbReference type="GO" id="GO:0008270">
    <property type="term" value="F:zinc ion binding"/>
    <property type="evidence" value="ECO:0007669"/>
    <property type="project" value="UniProtKB-UniRule"/>
</dbReference>
<dbReference type="GO" id="GO:0002100">
    <property type="term" value="P:tRNA wobble adenosine to inosine editing"/>
    <property type="evidence" value="ECO:0007669"/>
    <property type="project" value="UniProtKB-UniRule"/>
</dbReference>
<dbReference type="InterPro" id="IPR016192">
    <property type="entry name" value="APOBEC/CMP_deaminase_Zn-bd"/>
</dbReference>
<feature type="active site" description="Proton donor" evidence="8">
    <location>
        <position position="49"/>
    </location>
</feature>
<evidence type="ECO:0000259" key="9">
    <source>
        <dbReference type="PROSITE" id="PS51747"/>
    </source>
</evidence>
<comment type="catalytic activity">
    <reaction evidence="7 8">
        <text>adenosine(34) in tRNA + H2O + H(+) = inosine(34) in tRNA + NH4(+)</text>
        <dbReference type="Rhea" id="RHEA:43168"/>
        <dbReference type="Rhea" id="RHEA-COMP:10373"/>
        <dbReference type="Rhea" id="RHEA-COMP:10374"/>
        <dbReference type="ChEBI" id="CHEBI:15377"/>
        <dbReference type="ChEBI" id="CHEBI:15378"/>
        <dbReference type="ChEBI" id="CHEBI:28938"/>
        <dbReference type="ChEBI" id="CHEBI:74411"/>
        <dbReference type="ChEBI" id="CHEBI:82852"/>
        <dbReference type="EC" id="3.5.4.33"/>
    </reaction>
</comment>
<dbReference type="GO" id="GO:0052717">
    <property type="term" value="F:tRNA-specific adenosine-34 deaminase activity"/>
    <property type="evidence" value="ECO:0007669"/>
    <property type="project" value="UniProtKB-UniRule"/>
</dbReference>
<gene>
    <name evidence="8" type="primary">tadA</name>
    <name evidence="10" type="ORF">IAC59_08590</name>
</gene>
<evidence type="ECO:0000256" key="4">
    <source>
        <dbReference type="ARBA" id="ARBA00022723"/>
    </source>
</evidence>
<dbReference type="InterPro" id="IPR028883">
    <property type="entry name" value="tRNA_aden_deaminase"/>
</dbReference>
<dbReference type="Pfam" id="PF00383">
    <property type="entry name" value="dCMP_cyt_deam_1"/>
    <property type="match status" value="1"/>
</dbReference>
<protein>
    <recommendedName>
        <fullName evidence="8">tRNA-specific adenosine deaminase</fullName>
        <ecNumber evidence="8">3.5.4.33</ecNumber>
    </recommendedName>
</protein>
<comment type="similarity">
    <text evidence="1">Belongs to the cytidine and deoxycytidylate deaminase family. ADAT2 subfamily.</text>
</comment>
<organism evidence="10 11">
    <name type="scientific">Candidatus Fimadaptatus faecigallinarum</name>
    <dbReference type="NCBI Taxonomy" id="2840814"/>
    <lineage>
        <taxon>Bacteria</taxon>
        <taxon>Bacillati</taxon>
        <taxon>Bacillota</taxon>
        <taxon>Clostridia</taxon>
        <taxon>Eubacteriales</taxon>
        <taxon>Candidatus Fimadaptatus</taxon>
    </lineage>
</organism>
<feature type="binding site" evidence="8">
    <location>
        <position position="47"/>
    </location>
    <ligand>
        <name>Zn(2+)</name>
        <dbReference type="ChEBI" id="CHEBI:29105"/>
        <note>catalytic</note>
    </ligand>
</feature>
<dbReference type="AlphaFoldDB" id="A0A9D1LSL6"/>
<evidence type="ECO:0000256" key="2">
    <source>
        <dbReference type="ARBA" id="ARBA00011738"/>
    </source>
</evidence>
<dbReference type="InterPro" id="IPR002125">
    <property type="entry name" value="CMP_dCMP_dom"/>
</dbReference>
<evidence type="ECO:0000256" key="5">
    <source>
        <dbReference type="ARBA" id="ARBA00022801"/>
    </source>
</evidence>
<evidence type="ECO:0000256" key="8">
    <source>
        <dbReference type="HAMAP-Rule" id="MF_00972"/>
    </source>
</evidence>
<sequence>MMGLALDEARQALAEGEVPVGAVLTRDDEVLARAHNLREQTGDPTAHAEILALRAAARLTGDWRLSECTLYVTLEPCAMCAGAILNARLARVVFGAYDAQRGCCASVYRLTEDPAFNAFVPSVGGVLERECTAVMDEFLRAHR</sequence>
<keyword evidence="6 8" id="KW-0862">Zinc</keyword>
<dbReference type="PROSITE" id="PS00903">
    <property type="entry name" value="CYT_DCMP_DEAMINASES_1"/>
    <property type="match status" value="1"/>
</dbReference>
<feature type="binding site" evidence="8">
    <location>
        <position position="80"/>
    </location>
    <ligand>
        <name>Zn(2+)</name>
        <dbReference type="ChEBI" id="CHEBI:29105"/>
        <note>catalytic</note>
    </ligand>
</feature>
<dbReference type="CDD" id="cd01285">
    <property type="entry name" value="nucleoside_deaminase"/>
    <property type="match status" value="1"/>
</dbReference>
<dbReference type="SUPFAM" id="SSF53927">
    <property type="entry name" value="Cytidine deaminase-like"/>
    <property type="match status" value="1"/>
</dbReference>
<feature type="binding site" evidence="8">
    <location>
        <position position="77"/>
    </location>
    <ligand>
        <name>Zn(2+)</name>
        <dbReference type="ChEBI" id="CHEBI:29105"/>
        <note>catalytic</note>
    </ligand>
</feature>
<dbReference type="PANTHER" id="PTHR11079">
    <property type="entry name" value="CYTOSINE DEAMINASE FAMILY MEMBER"/>
    <property type="match status" value="1"/>
</dbReference>
<comment type="subunit">
    <text evidence="2 8">Homodimer.</text>
</comment>